<gene>
    <name evidence="8" type="ORF">ACFSQ3_00970</name>
</gene>
<dbReference type="InterPro" id="IPR052894">
    <property type="entry name" value="AsmA-related"/>
</dbReference>
<feature type="transmembrane region" description="Helical" evidence="6">
    <location>
        <begin position="12"/>
        <end position="32"/>
    </location>
</feature>
<proteinExistence type="predicted"/>
<feature type="region of interest" description="Disordered" evidence="5">
    <location>
        <begin position="1710"/>
        <end position="1771"/>
    </location>
</feature>
<keyword evidence="9" id="KW-1185">Reference proteome</keyword>
<dbReference type="EMBL" id="JBHUMA010000003">
    <property type="protein sequence ID" value="MFD2597506.1"/>
    <property type="molecule type" value="Genomic_DNA"/>
</dbReference>
<name>A0ABW5NFQ9_9SPHI</name>
<keyword evidence="4 6" id="KW-0472">Membrane</keyword>
<evidence type="ECO:0000313" key="9">
    <source>
        <dbReference type="Proteomes" id="UP001597393"/>
    </source>
</evidence>
<evidence type="ECO:0000256" key="4">
    <source>
        <dbReference type="ARBA" id="ARBA00023136"/>
    </source>
</evidence>
<reference evidence="9" key="1">
    <citation type="journal article" date="2019" name="Int. J. Syst. Evol. Microbiol.">
        <title>The Global Catalogue of Microorganisms (GCM) 10K type strain sequencing project: providing services to taxonomists for standard genome sequencing and annotation.</title>
        <authorList>
            <consortium name="The Broad Institute Genomics Platform"/>
            <consortium name="The Broad Institute Genome Sequencing Center for Infectious Disease"/>
            <person name="Wu L."/>
            <person name="Ma J."/>
        </authorList>
    </citation>
    <scope>NUCLEOTIDE SEQUENCE [LARGE SCALE GENOMIC DNA]</scope>
    <source>
        <strain evidence="9">KCTC 42248</strain>
    </source>
</reference>
<evidence type="ECO:0000256" key="6">
    <source>
        <dbReference type="SAM" id="Phobius"/>
    </source>
</evidence>
<dbReference type="PANTHER" id="PTHR30441:SF8">
    <property type="entry name" value="DUF748 DOMAIN-CONTAINING PROTEIN"/>
    <property type="match status" value="1"/>
</dbReference>
<comment type="subcellular location">
    <subcellularLocation>
        <location evidence="1">Membrane</location>
        <topology evidence="1">Single-pass membrane protein</topology>
    </subcellularLocation>
</comment>
<comment type="caution">
    <text evidence="8">The sequence shown here is derived from an EMBL/GenBank/DDBJ whole genome shotgun (WGS) entry which is preliminary data.</text>
</comment>
<feature type="domain" description="Translocation and assembly module TamB C-terminal" evidence="7">
    <location>
        <begin position="1195"/>
        <end position="1634"/>
    </location>
</feature>
<feature type="compositionally biased region" description="Polar residues" evidence="5">
    <location>
        <begin position="1732"/>
        <end position="1741"/>
    </location>
</feature>
<organism evidence="8 9">
    <name type="scientific">Sphingobacterium corticis</name>
    <dbReference type="NCBI Taxonomy" id="1812823"/>
    <lineage>
        <taxon>Bacteria</taxon>
        <taxon>Pseudomonadati</taxon>
        <taxon>Bacteroidota</taxon>
        <taxon>Sphingobacteriia</taxon>
        <taxon>Sphingobacteriales</taxon>
        <taxon>Sphingobacteriaceae</taxon>
        <taxon>Sphingobacterium</taxon>
    </lineage>
</organism>
<dbReference type="Pfam" id="PF04357">
    <property type="entry name" value="TamB"/>
    <property type="match status" value="1"/>
</dbReference>
<dbReference type="PANTHER" id="PTHR30441">
    <property type="entry name" value="DUF748 DOMAIN-CONTAINING PROTEIN"/>
    <property type="match status" value="1"/>
</dbReference>
<evidence type="ECO:0000313" key="8">
    <source>
        <dbReference type="EMBL" id="MFD2597506.1"/>
    </source>
</evidence>
<evidence type="ECO:0000256" key="3">
    <source>
        <dbReference type="ARBA" id="ARBA00022989"/>
    </source>
</evidence>
<evidence type="ECO:0000256" key="1">
    <source>
        <dbReference type="ARBA" id="ARBA00004167"/>
    </source>
</evidence>
<sequence>MNRFGKIALKTLLWIIGSVIFLVLLIIILIRIPSVQNFVVGKVTNYVEGKIGTPVRIGYINIAFPKKLVLENIYFEDQSRDTLLSGESILVDINMWRLLDNTVELNELEVKGVTAKINRTLPDSTFNFDYIVNAFASPETQPKQEETESTMVFDLDKVLFERIRFVYDDQTIGTAAELNLNHFSTRIKKFDLSGDMAFEIPTINLDGVDATIRQWAVADSTDVPDASDFGIATADTSASAAMPALAINTLNLSNIRIKYDDAASGMDTKFDLKKFIANIDEMDLNKEVVRIKDVTLEESDSYVLFGKVTNPTPSAQPTPADTTATEAQPMNWVVTLGKLNVEKTNFWFKDENQPRTKGLDFFNMRLSNFETDLQDLYYSADSISGSLKNLTVRDHSGFLLKQLKADFAYHNTGALIENLHAETSKSLIRDYVKVSYPSLDALSNDLNAVRIEANIKKSHIDMSDLRFLAPDLEKEESMRPLLNKKFYIDGRVYGRVNDLHIPNFEFKTLDNTHMLAKAHIKGLPDMEKLYVDLDLRKFTTGRRDIERLVAPSMLPDSIQLPRSISLNGTFKGGMKAFATKLDLITEQGNASVNGNMRMARDTTYDMRVAIKDLNIGQILNQDSVLGIIAAQAEVKGTGLDPKTMQAQVKGAINRVDAMGYSYRDITMDLVSDRGDIRGNVHSPDPNIRFDLDLDANMHDTYPRLTATLMVDSVNLQKLKLMNEDFRYHGRVVADFETLDLDYLNGSLKVLNSNIAYHNERYLLDTLALTAVADGERNKILFNSEFLNAHLVGNYKISELGTSIQDIVRVYYNPTNTIDTTSYSPQRFEFSARVNHSRIIREMVPELEEMRDITMDGTFDSETKTLIAKILAPKLIYAGNEVENVGADIITVDSTMYYNALINRIAASGVELINTVISGDVVQNNVKFGLWIRDKASKPQYHLGAKMSAENNNFVLSMLEDGLMLNYENWNVMPNNRIAFGDAGVLVRDFMLSNNGQELSIQSQDSTFNAPIAVNFNDFRIETLSRMLDSETLDVGGGINGSATVSRLESSPVFVSDLTINEFSFAKQQVGDISIKVNNEQENTFAADIGITGNGNEVQLLGTFTSPPEGDAQINASLELKPMMMKTLEAFSLGNLKDTEGDITGKINITGTTATPQISGGLTFNNSKMNVAMLNSTMLINNQTISFNDQGIRFRQFEIRDAKNNTARIDGRVLTKDYSDFGFNLSLAMDDFEAMNSTSEDNEMFYGQMYLTTNLRVTGDMNSPRVDGSIRTNDRTDFYFVVPNENPGVAERDGVVKFVNRSDSAGRNVFAQLDSMTTVPTVLTGMDISLKLQTDPEARFTVVLDPGTKDELHIQGIAELTAGIDASEKITMSGTYTIEKGEYTVPLGPLSRRFTFQKGSVITWGGDPLDANLSITAVYRNRFPTLELVQSQINPQSQNLYRQRIPFNVLLKLSGALFTPNLGFDIELDESSSVVPQDVTNNVNIALSNMRNDPAELNKQVFSLIALGRFMSANPFESLSGGGGVEGAARSTVSNFLTGQLNNLTSDLIRGVDIDFNLQSEQDYLTGSAQNRTDLNVGISRALFNDRIKVTVGSNFEVEGNSRPGEKASNIAGDVSIEGRISADGRYVGRVYRNNQYQPTLQGQFIETGIGLVANMTYDKFREIFMSSRAADRYYDTDNPNFRRRFDLDRIETDSVYRDSVRTLIQDSLERRQNRQLRRQSSAGGQRSRRDSAQNNGVTNFGTRERNKRDSVKRKENTAIRNEEEERGSNEK</sequence>
<evidence type="ECO:0000256" key="2">
    <source>
        <dbReference type="ARBA" id="ARBA00022692"/>
    </source>
</evidence>
<keyword evidence="3 6" id="KW-1133">Transmembrane helix</keyword>
<dbReference type="Proteomes" id="UP001597393">
    <property type="component" value="Unassembled WGS sequence"/>
</dbReference>
<dbReference type="RefSeq" id="WP_380866707.1">
    <property type="nucleotide sequence ID" value="NZ_JBHUMA010000003.1"/>
</dbReference>
<keyword evidence="2 6" id="KW-0812">Transmembrane</keyword>
<evidence type="ECO:0000259" key="7">
    <source>
        <dbReference type="Pfam" id="PF04357"/>
    </source>
</evidence>
<protein>
    <submittedName>
        <fullName evidence="8">Translocation/assembly module TamB domain-containing protein</fullName>
    </submittedName>
</protein>
<dbReference type="InterPro" id="IPR007452">
    <property type="entry name" value="TamB_C"/>
</dbReference>
<feature type="compositionally biased region" description="Basic and acidic residues" evidence="5">
    <location>
        <begin position="1742"/>
        <end position="1771"/>
    </location>
</feature>
<evidence type="ECO:0000256" key="5">
    <source>
        <dbReference type="SAM" id="MobiDB-lite"/>
    </source>
</evidence>
<accession>A0ABW5NFQ9</accession>